<keyword evidence="2" id="KW-1185">Reference proteome</keyword>
<evidence type="ECO:0000313" key="2">
    <source>
        <dbReference type="Proteomes" id="UP001162992"/>
    </source>
</evidence>
<protein>
    <submittedName>
        <fullName evidence="1">Uncharacterized protein</fullName>
    </submittedName>
</protein>
<name>A0ACC2A7H6_DIPCM</name>
<evidence type="ECO:0000313" key="1">
    <source>
        <dbReference type="EMBL" id="KAJ7513351.1"/>
    </source>
</evidence>
<proteinExistence type="predicted"/>
<dbReference type="Proteomes" id="UP001162992">
    <property type="component" value="Chromosome 24"/>
</dbReference>
<accession>A0ACC2A7H6</accession>
<sequence length="963" mass="108914">MQALSRKMKKFPTADKADRTANQEYEVQEFADESDGSTTQRFTRLARDISFFRNSGRKLTLESKVVLPDNQIYQWWIKLVLVWAVYSSFFTPLEFGFFQGLPRHLWLLDLLAQLVFLADIIVTFFVAYKDESTYKMVVDHRSIASRYAKTDLFLDLLGCMPWDMVYKASGKIEGLRFLVWVRLYRVRKVDDFFRKLEKDIRISYFGARIAKLLTVELYCTHTAACIFYYLATTEPVALESDTWIGSITLGGTSYHNFRDIPLATRYITALYWAILTMSTVGYGDIHAVNPKEMVFVMIYVSFDMILGAYLIGNMTALIVKGSNTENFRDKMAMLIKYMNRHSLGKRLRQQMKNHTRLRYESKFMEESIIEDLPVSIRAKVSQALYRSEVEHVPLFKNCSNEFISQLVNQMHEEYFLPGEVIMEQGNAADQIYIVSHGLLEEVLIADDGSEEIISQLEPQSIFGKVAVLSSVPQPYTVRVCELCKLLRLDKQSLDNIMQIYFKDGRQIVTNLLEEQEGDCRMVQFPSDISFVVAKQEIELALRVNAAVFRGDLQQVKSLIKAGAHPTRTDYDGRTPLHLAASRGYEDMVLCLIQEGANVNSIDNFGNTPLMEAVKCGYDNIISLLVERGGLLLLKDPGICLCNAVINGDLGFLKRLLQLEVDPNATDYDHRTPLHIAAAEGFILVVKLLLNAGANILAKDRWGRTPLHEGHRSRNKVLISLLEKAKEKTATLLVDPKAVLDDCQINHFCPDVLVSTRTCTELPASEAMVALEEHRLRQTENASKTTSIRQQGQQRVLESENVLEKQSVSEKVQQDENSINSASSLSQSQSLAPYEGKGMKPSRKTITESQLSSPRSSLQGIDGFKSTSSCHENIFVSNAPEYLPLLKRCTIFPHHPSEISGPKLGRVVWVPESIDKLLQLGSRYFGGRRTHVLNADAGAICNTRLILDGEKLFLVDMTAMLQAP</sequence>
<reference evidence="2" key="1">
    <citation type="journal article" date="2024" name="Proc. Natl. Acad. Sci. U.S.A.">
        <title>Extraordinary preservation of gene collinearity over three hundred million years revealed in homosporous lycophytes.</title>
        <authorList>
            <person name="Li C."/>
            <person name="Wickell D."/>
            <person name="Kuo L.Y."/>
            <person name="Chen X."/>
            <person name="Nie B."/>
            <person name="Liao X."/>
            <person name="Peng D."/>
            <person name="Ji J."/>
            <person name="Jenkins J."/>
            <person name="Williams M."/>
            <person name="Shu S."/>
            <person name="Plott C."/>
            <person name="Barry K."/>
            <person name="Rajasekar S."/>
            <person name="Grimwood J."/>
            <person name="Han X."/>
            <person name="Sun S."/>
            <person name="Hou Z."/>
            <person name="He W."/>
            <person name="Dai G."/>
            <person name="Sun C."/>
            <person name="Schmutz J."/>
            <person name="Leebens-Mack J.H."/>
            <person name="Li F.W."/>
            <person name="Wang L."/>
        </authorList>
    </citation>
    <scope>NUCLEOTIDE SEQUENCE [LARGE SCALE GENOMIC DNA]</scope>
    <source>
        <strain evidence="2">cv. PW_Plant_1</strain>
    </source>
</reference>
<dbReference type="EMBL" id="CM055115">
    <property type="protein sequence ID" value="KAJ7513351.1"/>
    <property type="molecule type" value="Genomic_DNA"/>
</dbReference>
<gene>
    <name evidence="1" type="ORF">O6H91_24G001800</name>
</gene>
<organism evidence="1 2">
    <name type="scientific">Diphasiastrum complanatum</name>
    <name type="common">Issler's clubmoss</name>
    <name type="synonym">Lycopodium complanatum</name>
    <dbReference type="NCBI Taxonomy" id="34168"/>
    <lineage>
        <taxon>Eukaryota</taxon>
        <taxon>Viridiplantae</taxon>
        <taxon>Streptophyta</taxon>
        <taxon>Embryophyta</taxon>
        <taxon>Tracheophyta</taxon>
        <taxon>Lycopodiopsida</taxon>
        <taxon>Lycopodiales</taxon>
        <taxon>Lycopodiaceae</taxon>
        <taxon>Lycopodioideae</taxon>
        <taxon>Diphasiastrum</taxon>
    </lineage>
</organism>
<comment type="caution">
    <text evidence="1">The sequence shown here is derived from an EMBL/GenBank/DDBJ whole genome shotgun (WGS) entry which is preliminary data.</text>
</comment>